<dbReference type="PANTHER" id="PTHR43236:SF1">
    <property type="entry name" value="BLL7220 PROTEIN"/>
    <property type="match status" value="1"/>
</dbReference>
<dbReference type="AlphaFoldDB" id="A0AAU8DQY2"/>
<name>A0AAU8DQY2_9ACTN</name>
<dbReference type="InterPro" id="IPR010359">
    <property type="entry name" value="IrrE_HExxH"/>
</dbReference>
<dbReference type="EMBL" id="CP159218">
    <property type="protein sequence ID" value="XCG64713.1"/>
    <property type="molecule type" value="Genomic_DNA"/>
</dbReference>
<dbReference type="Pfam" id="PF06114">
    <property type="entry name" value="Peptidase_M78"/>
    <property type="match status" value="1"/>
</dbReference>
<reference evidence="2" key="1">
    <citation type="submission" date="2024-05" db="EMBL/GenBank/DDBJ databases">
        <authorList>
            <person name="Cai S.Y."/>
            <person name="Jin L.M."/>
            <person name="Li H.R."/>
        </authorList>
    </citation>
    <scope>NUCLEOTIDE SEQUENCE</scope>
    <source>
        <strain evidence="2">A5-74</strain>
    </source>
</reference>
<dbReference type="RefSeq" id="WP_353650326.1">
    <property type="nucleotide sequence ID" value="NZ_CP159218.1"/>
</dbReference>
<dbReference type="PANTHER" id="PTHR43236">
    <property type="entry name" value="ANTITOXIN HIGA1"/>
    <property type="match status" value="1"/>
</dbReference>
<gene>
    <name evidence="2" type="ORF">ABLG96_05165</name>
</gene>
<evidence type="ECO:0000259" key="1">
    <source>
        <dbReference type="Pfam" id="PF06114"/>
    </source>
</evidence>
<sequence length="194" mass="21441">MSNKRGYNKAACKRLAAELRTEINLHPMEALDPWQLAELYGIRVFALGSLPIDSAVREHFIVSRPEVFSGALVPFGTGAVIVENDGHELVRRRSTMGHELAHVFGEHKFGTSLVNERGCRLADQVQEGEASEIASELLLPFEAAKLLARRSATDNEVAMQFGVSVELARWRMHATGARLIAERRASSYRRASGS</sequence>
<feature type="domain" description="IrrE N-terminal-like" evidence="1">
    <location>
        <begin position="77"/>
        <end position="172"/>
    </location>
</feature>
<proteinExistence type="predicted"/>
<organism evidence="2">
    <name type="scientific">Nakamurella sp. A5-74</name>
    <dbReference type="NCBI Taxonomy" id="3158264"/>
    <lineage>
        <taxon>Bacteria</taxon>
        <taxon>Bacillati</taxon>
        <taxon>Actinomycetota</taxon>
        <taxon>Actinomycetes</taxon>
        <taxon>Nakamurellales</taxon>
        <taxon>Nakamurellaceae</taxon>
        <taxon>Nakamurella</taxon>
    </lineage>
</organism>
<evidence type="ECO:0000313" key="2">
    <source>
        <dbReference type="EMBL" id="XCG64713.1"/>
    </source>
</evidence>
<dbReference type="InterPro" id="IPR052345">
    <property type="entry name" value="Rad_response_metalloprotease"/>
</dbReference>
<dbReference type="Gene3D" id="1.10.10.2910">
    <property type="match status" value="1"/>
</dbReference>
<protein>
    <submittedName>
        <fullName evidence="2">ImmA/IrrE family metallo-endopeptidase</fullName>
    </submittedName>
</protein>
<accession>A0AAU8DQY2</accession>